<accession>A0ABQ5VRV5</accession>
<keyword evidence="3 7" id="KW-0732">Signal</keyword>
<evidence type="ECO:0000256" key="6">
    <source>
        <dbReference type="ARBA" id="ARBA00023288"/>
    </source>
</evidence>
<name>A0ABQ5VRV5_9RHOB</name>
<comment type="similarity">
    <text evidence="1">Belongs to the EcnA/EcnB lipoprotein family.</text>
</comment>
<dbReference type="Proteomes" id="UP001156694">
    <property type="component" value="Unassembled WGS sequence"/>
</dbReference>
<dbReference type="RefSeq" id="WP_284375287.1">
    <property type="nucleotide sequence ID" value="NZ_BSNN01000002.1"/>
</dbReference>
<evidence type="ECO:0000313" key="8">
    <source>
        <dbReference type="EMBL" id="GLQ33906.1"/>
    </source>
</evidence>
<evidence type="ECO:0000256" key="3">
    <source>
        <dbReference type="ARBA" id="ARBA00022729"/>
    </source>
</evidence>
<keyword evidence="2" id="KW-1003">Cell membrane</keyword>
<evidence type="ECO:0000256" key="4">
    <source>
        <dbReference type="ARBA" id="ARBA00023136"/>
    </source>
</evidence>
<feature type="signal peptide" evidence="7">
    <location>
        <begin position="1"/>
        <end position="21"/>
    </location>
</feature>
<evidence type="ECO:0008006" key="10">
    <source>
        <dbReference type="Google" id="ProtNLM"/>
    </source>
</evidence>
<dbReference type="InterPro" id="IPR012556">
    <property type="entry name" value="Entericidin"/>
</dbReference>
<sequence>MKNYMKSLICIGLICTLSACATVDGVGRDLNSAGRAISNSAQKVGDAL</sequence>
<gene>
    <name evidence="8" type="ORF">GCM10007939_01890</name>
</gene>
<dbReference type="EMBL" id="BSNN01000002">
    <property type="protein sequence ID" value="GLQ33906.1"/>
    <property type="molecule type" value="Genomic_DNA"/>
</dbReference>
<organism evidence="8 9">
    <name type="scientific">Amylibacter marinus</name>
    <dbReference type="NCBI Taxonomy" id="1475483"/>
    <lineage>
        <taxon>Bacteria</taxon>
        <taxon>Pseudomonadati</taxon>
        <taxon>Pseudomonadota</taxon>
        <taxon>Alphaproteobacteria</taxon>
        <taxon>Rhodobacterales</taxon>
        <taxon>Paracoccaceae</taxon>
        <taxon>Amylibacter</taxon>
    </lineage>
</organism>
<reference evidence="9" key="1">
    <citation type="journal article" date="2019" name="Int. J. Syst. Evol. Microbiol.">
        <title>The Global Catalogue of Microorganisms (GCM) 10K type strain sequencing project: providing services to taxonomists for standard genome sequencing and annotation.</title>
        <authorList>
            <consortium name="The Broad Institute Genomics Platform"/>
            <consortium name="The Broad Institute Genome Sequencing Center for Infectious Disease"/>
            <person name="Wu L."/>
            <person name="Ma J."/>
        </authorList>
    </citation>
    <scope>NUCLEOTIDE SEQUENCE [LARGE SCALE GENOMIC DNA]</scope>
    <source>
        <strain evidence="9">NBRC 110140</strain>
    </source>
</reference>
<keyword evidence="6" id="KW-0449">Lipoprotein</keyword>
<evidence type="ECO:0000256" key="2">
    <source>
        <dbReference type="ARBA" id="ARBA00022475"/>
    </source>
</evidence>
<keyword evidence="4" id="KW-0472">Membrane</keyword>
<feature type="chain" id="PRO_5046892392" description="Entericidin B" evidence="7">
    <location>
        <begin position="22"/>
        <end position="48"/>
    </location>
</feature>
<evidence type="ECO:0000256" key="5">
    <source>
        <dbReference type="ARBA" id="ARBA00023139"/>
    </source>
</evidence>
<dbReference type="PROSITE" id="PS51257">
    <property type="entry name" value="PROKAR_LIPOPROTEIN"/>
    <property type="match status" value="1"/>
</dbReference>
<keyword evidence="9" id="KW-1185">Reference proteome</keyword>
<keyword evidence="5" id="KW-0564">Palmitate</keyword>
<evidence type="ECO:0000256" key="1">
    <source>
        <dbReference type="ARBA" id="ARBA00010296"/>
    </source>
</evidence>
<dbReference type="Pfam" id="PF08085">
    <property type="entry name" value="Entericidin"/>
    <property type="match status" value="1"/>
</dbReference>
<evidence type="ECO:0000256" key="7">
    <source>
        <dbReference type="SAM" id="SignalP"/>
    </source>
</evidence>
<evidence type="ECO:0000313" key="9">
    <source>
        <dbReference type="Proteomes" id="UP001156694"/>
    </source>
</evidence>
<proteinExistence type="inferred from homology"/>
<comment type="caution">
    <text evidence="8">The sequence shown here is derived from an EMBL/GenBank/DDBJ whole genome shotgun (WGS) entry which is preliminary data.</text>
</comment>
<protein>
    <recommendedName>
        <fullName evidence="10">Entericidin B</fullName>
    </recommendedName>
</protein>